<evidence type="ECO:0000256" key="1">
    <source>
        <dbReference type="ARBA" id="ARBA00023002"/>
    </source>
</evidence>
<dbReference type="EMBL" id="MIGA01000001">
    <property type="protein sequence ID" value="OSY48340.1"/>
    <property type="molecule type" value="Genomic_DNA"/>
</dbReference>
<organism evidence="5 7">
    <name type="scientific">Streptomyces platensis</name>
    <dbReference type="NCBI Taxonomy" id="58346"/>
    <lineage>
        <taxon>Bacteria</taxon>
        <taxon>Bacillati</taxon>
        <taxon>Actinomycetota</taxon>
        <taxon>Actinomycetes</taxon>
        <taxon>Kitasatosporales</taxon>
        <taxon>Streptomycetaceae</taxon>
        <taxon>Streptomyces</taxon>
    </lineage>
</organism>
<feature type="domain" description="Pyridoxamine 5'-phosphate oxidase N-terminal" evidence="3">
    <location>
        <begin position="12"/>
        <end position="98"/>
    </location>
</feature>
<gene>
    <name evidence="4" type="ORF">BG653_00217</name>
    <name evidence="5" type="ORF">CP981_34450</name>
</gene>
<keyword evidence="1 5" id="KW-0560">Oxidoreductase</keyword>
<dbReference type="PANTHER" id="PTHR35176">
    <property type="entry name" value="HEME OXYGENASE HI_0854-RELATED"/>
    <property type="match status" value="1"/>
</dbReference>
<keyword evidence="6" id="KW-1185">Reference proteome</keyword>
<evidence type="ECO:0000313" key="7">
    <source>
        <dbReference type="Proteomes" id="UP000325458"/>
    </source>
</evidence>
<dbReference type="InterPro" id="IPR024031">
    <property type="entry name" value="MSMEG_5819/OxyR"/>
</dbReference>
<evidence type="ECO:0000313" key="6">
    <source>
        <dbReference type="Proteomes" id="UP000194225"/>
    </source>
</evidence>
<dbReference type="RefSeq" id="WP_085922269.1">
    <property type="nucleotide sequence ID" value="NZ_BAABSS010000001.1"/>
</dbReference>
<evidence type="ECO:0000313" key="5">
    <source>
        <dbReference type="EMBL" id="QEV56029.1"/>
    </source>
</evidence>
<dbReference type="EC" id="1.-.-.-" evidence="5"/>
<protein>
    <submittedName>
        <fullName evidence="5">PPOX class F420-dependent oxidoreductase</fullName>
        <ecNumber evidence="5">1.-.-.-</ecNumber>
    </submittedName>
    <submittedName>
        <fullName evidence="4">Pyridoxamine 5'-phosphate oxidase</fullName>
    </submittedName>
</protein>
<dbReference type="Proteomes" id="UP000194225">
    <property type="component" value="Unassembled WGS sequence"/>
</dbReference>
<dbReference type="GO" id="GO:0016627">
    <property type="term" value="F:oxidoreductase activity, acting on the CH-CH group of donors"/>
    <property type="evidence" value="ECO:0007669"/>
    <property type="project" value="TreeGrafter"/>
</dbReference>
<dbReference type="SUPFAM" id="SSF50475">
    <property type="entry name" value="FMN-binding split barrel"/>
    <property type="match status" value="1"/>
</dbReference>
<evidence type="ECO:0000256" key="2">
    <source>
        <dbReference type="SAM" id="MobiDB-lite"/>
    </source>
</evidence>
<evidence type="ECO:0000313" key="4">
    <source>
        <dbReference type="EMBL" id="OSY48340.1"/>
    </source>
</evidence>
<dbReference type="AlphaFoldDB" id="A0AAE6TQK4"/>
<dbReference type="PANTHER" id="PTHR35176:SF6">
    <property type="entry name" value="HEME OXYGENASE HI_0854-RELATED"/>
    <property type="match status" value="1"/>
</dbReference>
<dbReference type="Pfam" id="PF01243">
    <property type="entry name" value="PNPOx_N"/>
    <property type="match status" value="1"/>
</dbReference>
<evidence type="ECO:0000259" key="3">
    <source>
        <dbReference type="Pfam" id="PF01243"/>
    </source>
</evidence>
<dbReference type="GO" id="GO:0005829">
    <property type="term" value="C:cytosol"/>
    <property type="evidence" value="ECO:0007669"/>
    <property type="project" value="TreeGrafter"/>
</dbReference>
<reference evidence="4 6" key="1">
    <citation type="submission" date="2016-09" db="EMBL/GenBank/DDBJ databases">
        <title>Streptomyces platensis DSM40041, a candidate organism with high potential of specific P450 cytochromes.</title>
        <authorList>
            <person name="Grumaz C."/>
            <person name="Vainshtein Y."/>
            <person name="Kirstahler P."/>
            <person name="Sohn K."/>
        </authorList>
    </citation>
    <scope>NUCLEOTIDE SEQUENCE [LARGE SCALE GENOMIC DNA]</scope>
    <source>
        <strain evidence="4 6">DSM 40041</strain>
    </source>
</reference>
<dbReference type="EMBL" id="CP023691">
    <property type="protein sequence ID" value="QEV56029.1"/>
    <property type="molecule type" value="Genomic_DNA"/>
</dbReference>
<dbReference type="Gene3D" id="2.30.110.10">
    <property type="entry name" value="Electron Transport, Fmn-binding Protein, Chain A"/>
    <property type="match status" value="1"/>
</dbReference>
<dbReference type="NCBIfam" id="TIGR04023">
    <property type="entry name" value="PPOX_MSMEG_5819"/>
    <property type="match status" value="1"/>
</dbReference>
<dbReference type="GO" id="GO:0070967">
    <property type="term" value="F:coenzyme F420 binding"/>
    <property type="evidence" value="ECO:0007669"/>
    <property type="project" value="TreeGrafter"/>
</dbReference>
<sequence>MPFTPKEISYMRSQGYGRLATVGPNGEPHNVPVSFQFDDGNGVIEITGRNMGRSQKYRNVLANDRVAFVVDDIPCRDPEVVRAVVVHGRARALTAGGKARRPHCDEEMIAIRPLRIISWGIEGDLSTGAHSRRIASEETVKAEKTEKAEEGARR</sequence>
<dbReference type="KEGG" id="spla:CP981_34450"/>
<proteinExistence type="predicted"/>
<dbReference type="GeneID" id="90928328"/>
<reference evidence="5 7" key="2">
    <citation type="submission" date="2017-09" db="EMBL/GenBank/DDBJ databases">
        <authorList>
            <person name="Lee N."/>
            <person name="Cho B.-K."/>
        </authorList>
    </citation>
    <scope>NUCLEOTIDE SEQUENCE [LARGE SCALE GENOMIC DNA]</scope>
    <source>
        <strain evidence="5 7">ATCC 23948</strain>
    </source>
</reference>
<accession>A0AAE6TQK4</accession>
<dbReference type="InterPro" id="IPR012349">
    <property type="entry name" value="Split_barrel_FMN-bd"/>
</dbReference>
<feature type="region of interest" description="Disordered" evidence="2">
    <location>
        <begin position="128"/>
        <end position="154"/>
    </location>
</feature>
<dbReference type="Proteomes" id="UP000325458">
    <property type="component" value="Chromosome"/>
</dbReference>
<feature type="compositionally biased region" description="Basic and acidic residues" evidence="2">
    <location>
        <begin position="134"/>
        <end position="154"/>
    </location>
</feature>
<dbReference type="InterPro" id="IPR052019">
    <property type="entry name" value="F420H2_bilvrd_red/Heme_oxyg"/>
</dbReference>
<dbReference type="InterPro" id="IPR011576">
    <property type="entry name" value="Pyridox_Oxase_N"/>
</dbReference>
<name>A0AAE6TQK4_STRPT</name>